<dbReference type="VEuPathDB" id="VectorBase:HLOH_056725"/>
<keyword evidence="4" id="KW-1185">Reference proteome</keyword>
<feature type="domain" description="TRAF1-6 MATH" evidence="2">
    <location>
        <begin position="240"/>
        <end position="327"/>
    </location>
</feature>
<comment type="caution">
    <text evidence="3">The sequence shown here is derived from an EMBL/GenBank/DDBJ whole genome shotgun (WGS) entry which is preliminary data.</text>
</comment>
<dbReference type="InterPro" id="IPR008974">
    <property type="entry name" value="TRAF-like"/>
</dbReference>
<protein>
    <recommendedName>
        <fullName evidence="2">TRAF1-6 MATH domain-containing protein</fullName>
    </recommendedName>
</protein>
<gene>
    <name evidence="3" type="ORF">HPB48_026794</name>
</gene>
<dbReference type="Proteomes" id="UP000821853">
    <property type="component" value="Unassembled WGS sequence"/>
</dbReference>
<dbReference type="EMBL" id="JABSTR010003116">
    <property type="protein sequence ID" value="KAH9384780.1"/>
    <property type="molecule type" value="Genomic_DNA"/>
</dbReference>
<reference evidence="3 4" key="1">
    <citation type="journal article" date="2020" name="Cell">
        <title>Large-Scale Comparative Analyses of Tick Genomes Elucidate Their Genetic Diversity and Vector Capacities.</title>
        <authorList>
            <consortium name="Tick Genome and Microbiome Consortium (TIGMIC)"/>
            <person name="Jia N."/>
            <person name="Wang J."/>
            <person name="Shi W."/>
            <person name="Du L."/>
            <person name="Sun Y."/>
            <person name="Zhan W."/>
            <person name="Jiang J.F."/>
            <person name="Wang Q."/>
            <person name="Zhang B."/>
            <person name="Ji P."/>
            <person name="Bell-Sakyi L."/>
            <person name="Cui X.M."/>
            <person name="Yuan T.T."/>
            <person name="Jiang B.G."/>
            <person name="Yang W.F."/>
            <person name="Lam T.T."/>
            <person name="Chang Q.C."/>
            <person name="Ding S.J."/>
            <person name="Wang X.J."/>
            <person name="Zhu J.G."/>
            <person name="Ruan X.D."/>
            <person name="Zhao L."/>
            <person name="Wei J.T."/>
            <person name="Ye R.Z."/>
            <person name="Que T.C."/>
            <person name="Du C.H."/>
            <person name="Zhou Y.H."/>
            <person name="Cheng J.X."/>
            <person name="Dai P.F."/>
            <person name="Guo W.B."/>
            <person name="Han X.H."/>
            <person name="Huang E.J."/>
            <person name="Li L.F."/>
            <person name="Wei W."/>
            <person name="Gao Y.C."/>
            <person name="Liu J.Z."/>
            <person name="Shao H.Z."/>
            <person name="Wang X."/>
            <person name="Wang C.C."/>
            <person name="Yang T.C."/>
            <person name="Huo Q.B."/>
            <person name="Li W."/>
            <person name="Chen H.Y."/>
            <person name="Chen S.E."/>
            <person name="Zhou L.G."/>
            <person name="Ni X.B."/>
            <person name="Tian J.H."/>
            <person name="Sheng Y."/>
            <person name="Liu T."/>
            <person name="Pan Y.S."/>
            <person name="Xia L.Y."/>
            <person name="Li J."/>
            <person name="Zhao F."/>
            <person name="Cao W.C."/>
        </authorList>
    </citation>
    <scope>NUCLEOTIDE SEQUENCE [LARGE SCALE GENOMIC DNA]</scope>
    <source>
        <strain evidence="3">HaeL-2018</strain>
    </source>
</reference>
<dbReference type="SUPFAM" id="SSF49599">
    <property type="entry name" value="TRAF domain-like"/>
    <property type="match status" value="1"/>
</dbReference>
<organism evidence="3 4">
    <name type="scientific">Haemaphysalis longicornis</name>
    <name type="common">Bush tick</name>
    <dbReference type="NCBI Taxonomy" id="44386"/>
    <lineage>
        <taxon>Eukaryota</taxon>
        <taxon>Metazoa</taxon>
        <taxon>Ecdysozoa</taxon>
        <taxon>Arthropoda</taxon>
        <taxon>Chelicerata</taxon>
        <taxon>Arachnida</taxon>
        <taxon>Acari</taxon>
        <taxon>Parasitiformes</taxon>
        <taxon>Ixodida</taxon>
        <taxon>Ixodoidea</taxon>
        <taxon>Ixodidae</taxon>
        <taxon>Haemaphysalinae</taxon>
        <taxon>Haemaphysalis</taxon>
    </lineage>
</organism>
<feature type="coiled-coil region" evidence="1">
    <location>
        <begin position="32"/>
        <end position="59"/>
    </location>
</feature>
<keyword evidence="1" id="KW-0175">Coiled coil</keyword>
<evidence type="ECO:0000259" key="2">
    <source>
        <dbReference type="Pfam" id="PF21355"/>
    </source>
</evidence>
<dbReference type="Pfam" id="PF21355">
    <property type="entry name" value="TRAF-mep_MATH"/>
    <property type="match status" value="1"/>
</dbReference>
<dbReference type="AlphaFoldDB" id="A0A9J6HBM4"/>
<evidence type="ECO:0000313" key="3">
    <source>
        <dbReference type="EMBL" id="KAH9384780.1"/>
    </source>
</evidence>
<dbReference type="Gene3D" id="2.60.210.10">
    <property type="entry name" value="Apoptosis, Tumor Necrosis Factor Receptor Associated Protein 2, Chain A"/>
    <property type="match status" value="1"/>
</dbReference>
<proteinExistence type="predicted"/>
<accession>A0A9J6HBM4</accession>
<dbReference type="OrthoDB" id="6499288at2759"/>
<evidence type="ECO:0000256" key="1">
    <source>
        <dbReference type="SAM" id="Coils"/>
    </source>
</evidence>
<name>A0A9J6HBM4_HAELO</name>
<evidence type="ECO:0000313" key="4">
    <source>
        <dbReference type="Proteomes" id="UP000821853"/>
    </source>
</evidence>
<sequence length="332" mass="37763">MKSRCTALVFDETPEPQQRANVNEWTYLELFERKVEQRVRELDAKLAQLSRKSDSVSDKLIEICHNDNHLKEALTEQFGTASIGTLDRLDRNEAEMKALAAQGKTIEQRVGELDAKIAQIAVETGSLSEKLIEMHNSIIHVKEALTEQFGSGLDHKLAEMKVFYAEKIESLRTSVTSAVAPVASDSRTHQRVITGYAELKANAIKDGVCVSWSDKVYLRRYLISWGLGFRKEGKIVNAFLHFQLHEGREDDFINWPFTKTLMLSIIHPETRQELHREGQAVLREATRKYLCRPVGGSNEPASFASTRFNSSVLERDGYVKKDQLLLRFEVLL</sequence>
<dbReference type="InterPro" id="IPR049342">
    <property type="entry name" value="TRAF1-6_MATH_dom"/>
</dbReference>